<evidence type="ECO:0000313" key="8">
    <source>
        <dbReference type="EMBL" id="VUS97406.1"/>
    </source>
</evidence>
<dbReference type="GO" id="GO:0015074">
    <property type="term" value="P:DNA integration"/>
    <property type="evidence" value="ECO:0007669"/>
    <property type="project" value="UniProtKB-KW"/>
</dbReference>
<dbReference type="InterPro" id="IPR011010">
    <property type="entry name" value="DNA_brk_join_enz"/>
</dbReference>
<accession>A0A9Q9SDW1</accession>
<dbReference type="Gene3D" id="1.10.443.10">
    <property type="entry name" value="Intergrase catalytic core"/>
    <property type="match status" value="1"/>
</dbReference>
<dbReference type="PANTHER" id="PTHR30349">
    <property type="entry name" value="PHAGE INTEGRASE-RELATED"/>
    <property type="match status" value="1"/>
</dbReference>
<dbReference type="NCBIfam" id="NF007370">
    <property type="entry name" value="PRK09870.1"/>
    <property type="match status" value="1"/>
</dbReference>
<sequence>MKERKYLTQSEIARILRITQGKRNNSERDYCLIYMSFIHGFRVSEVCRLKVSDMDLAEGSILINRMKNGFSTRHPLLANEIRAIRAWLRVRLMMPGAETDSLFLSKPGKPLTRQRVYQIIRQAGEQAKIRVVSHPHMLRHACGFALADRGADTRLIQDYLGHINIRHTVRYTASNAERFKGIWSTEKKRKTKQLGPNC</sequence>
<dbReference type="Proteomes" id="UP000318567">
    <property type="component" value="Unassembled WGS sequence"/>
</dbReference>
<evidence type="ECO:0000313" key="9">
    <source>
        <dbReference type="Proteomes" id="UP000318567"/>
    </source>
</evidence>
<dbReference type="RefSeq" id="WP_142445309.1">
    <property type="nucleotide sequence ID" value="NZ_CABGGO010000030.1"/>
</dbReference>
<dbReference type="AlphaFoldDB" id="A0A9Q9SDW1"/>
<keyword evidence="6" id="KW-0233">DNA recombination</keyword>
<evidence type="ECO:0000256" key="4">
    <source>
        <dbReference type="ARBA" id="ARBA00023015"/>
    </source>
</evidence>
<proteinExistence type="inferred from homology"/>
<evidence type="ECO:0000259" key="7">
    <source>
        <dbReference type="PROSITE" id="PS51898"/>
    </source>
</evidence>
<evidence type="ECO:0000256" key="6">
    <source>
        <dbReference type="ARBA" id="ARBA00023172"/>
    </source>
</evidence>
<organism evidence="8 9">
    <name type="scientific">Klebsiella pasteurii</name>
    <dbReference type="NCBI Taxonomy" id="2587529"/>
    <lineage>
        <taxon>Bacteria</taxon>
        <taxon>Pseudomonadati</taxon>
        <taxon>Pseudomonadota</taxon>
        <taxon>Gammaproteobacteria</taxon>
        <taxon>Enterobacterales</taxon>
        <taxon>Enterobacteriaceae</taxon>
        <taxon>Klebsiella/Raoultella group</taxon>
        <taxon>Klebsiella</taxon>
    </lineage>
</organism>
<dbReference type="EMBL" id="CABGGO010000030">
    <property type="protein sequence ID" value="VUS97406.1"/>
    <property type="molecule type" value="Genomic_DNA"/>
</dbReference>
<gene>
    <name evidence="8" type="primary">xerC_5</name>
    <name evidence="8" type="ORF">SB6410_04399</name>
</gene>
<dbReference type="SUPFAM" id="SSF56349">
    <property type="entry name" value="DNA breaking-rejoining enzymes"/>
    <property type="match status" value="1"/>
</dbReference>
<dbReference type="PANTHER" id="PTHR30349:SF62">
    <property type="entry name" value="TYPE 1 FIMBRIAE REGULATORY PROTEIN FIMB-RELATED"/>
    <property type="match status" value="1"/>
</dbReference>
<dbReference type="PROSITE" id="PS51898">
    <property type="entry name" value="TYR_RECOMBINASE"/>
    <property type="match status" value="1"/>
</dbReference>
<dbReference type="InterPro" id="IPR050090">
    <property type="entry name" value="Tyrosine_recombinase_XerCD"/>
</dbReference>
<evidence type="ECO:0000256" key="1">
    <source>
        <dbReference type="ARBA" id="ARBA00008857"/>
    </source>
</evidence>
<protein>
    <submittedName>
        <fullName evidence="8">Tyrosine recombinase XerC</fullName>
    </submittedName>
</protein>
<comment type="caution">
    <text evidence="8">The sequence shown here is derived from an EMBL/GenBank/DDBJ whole genome shotgun (WGS) entry which is preliminary data.</text>
</comment>
<dbReference type="NCBIfam" id="NF007371">
    <property type="entry name" value="PRK09871.1"/>
    <property type="match status" value="1"/>
</dbReference>
<name>A0A9Q9SDW1_9ENTR</name>
<dbReference type="Pfam" id="PF00589">
    <property type="entry name" value="Phage_integrase"/>
    <property type="match status" value="1"/>
</dbReference>
<evidence type="ECO:0000256" key="2">
    <source>
        <dbReference type="ARBA" id="ARBA00022558"/>
    </source>
</evidence>
<reference evidence="8 9" key="1">
    <citation type="submission" date="2019-07" db="EMBL/GenBank/DDBJ databases">
        <authorList>
            <person name="Brisse S."/>
            <person name="Rodrigues C."/>
            <person name="Thorpe H."/>
        </authorList>
    </citation>
    <scope>NUCLEOTIDE SEQUENCE [LARGE SCALE GENOMIC DNA]</scope>
    <source>
        <strain evidence="8">SB6410</strain>
    </source>
</reference>
<evidence type="ECO:0000256" key="5">
    <source>
        <dbReference type="ARBA" id="ARBA00023163"/>
    </source>
</evidence>
<dbReference type="InterPro" id="IPR013762">
    <property type="entry name" value="Integrase-like_cat_sf"/>
</dbReference>
<dbReference type="InterPro" id="IPR002104">
    <property type="entry name" value="Integrase_catalytic"/>
</dbReference>
<keyword evidence="2" id="KW-1029">Fimbrium biogenesis</keyword>
<evidence type="ECO:0000256" key="3">
    <source>
        <dbReference type="ARBA" id="ARBA00022908"/>
    </source>
</evidence>
<keyword evidence="5" id="KW-0804">Transcription</keyword>
<keyword evidence="4" id="KW-0805">Transcription regulation</keyword>
<feature type="domain" description="Tyr recombinase" evidence="7">
    <location>
        <begin position="2"/>
        <end position="184"/>
    </location>
</feature>
<dbReference type="GO" id="GO:0006310">
    <property type="term" value="P:DNA recombination"/>
    <property type="evidence" value="ECO:0007669"/>
    <property type="project" value="UniProtKB-KW"/>
</dbReference>
<keyword evidence="3" id="KW-0229">DNA integration</keyword>
<dbReference type="GO" id="GO:0003677">
    <property type="term" value="F:DNA binding"/>
    <property type="evidence" value="ECO:0007669"/>
    <property type="project" value="InterPro"/>
</dbReference>
<comment type="similarity">
    <text evidence="1">Belongs to the 'phage' integrase family.</text>
</comment>